<organism evidence="1">
    <name type="scientific">Magallana gigas</name>
    <name type="common">Pacific oyster</name>
    <name type="synonym">Crassostrea gigas</name>
    <dbReference type="NCBI Taxonomy" id="29159"/>
    <lineage>
        <taxon>Eukaryota</taxon>
        <taxon>Metazoa</taxon>
        <taxon>Spiralia</taxon>
        <taxon>Lophotrochozoa</taxon>
        <taxon>Mollusca</taxon>
        <taxon>Bivalvia</taxon>
        <taxon>Autobranchia</taxon>
        <taxon>Pteriomorphia</taxon>
        <taxon>Ostreida</taxon>
        <taxon>Ostreoidea</taxon>
        <taxon>Ostreidae</taxon>
        <taxon>Magallana</taxon>
    </lineage>
</organism>
<accession>K1QEN7</accession>
<proteinExistence type="predicted"/>
<evidence type="ECO:0000313" key="1">
    <source>
        <dbReference type="EMBL" id="EKC27280.1"/>
    </source>
</evidence>
<gene>
    <name evidence="1" type="ORF">CGI_10004314</name>
</gene>
<reference evidence="1" key="1">
    <citation type="journal article" date="2012" name="Nature">
        <title>The oyster genome reveals stress adaptation and complexity of shell formation.</title>
        <authorList>
            <person name="Zhang G."/>
            <person name="Fang X."/>
            <person name="Guo X."/>
            <person name="Li L."/>
            <person name="Luo R."/>
            <person name="Xu F."/>
            <person name="Yang P."/>
            <person name="Zhang L."/>
            <person name="Wang X."/>
            <person name="Qi H."/>
            <person name="Xiong Z."/>
            <person name="Que H."/>
            <person name="Xie Y."/>
            <person name="Holland P.W."/>
            <person name="Paps J."/>
            <person name="Zhu Y."/>
            <person name="Wu F."/>
            <person name="Chen Y."/>
            <person name="Wang J."/>
            <person name="Peng C."/>
            <person name="Meng J."/>
            <person name="Yang L."/>
            <person name="Liu J."/>
            <person name="Wen B."/>
            <person name="Zhang N."/>
            <person name="Huang Z."/>
            <person name="Zhu Q."/>
            <person name="Feng Y."/>
            <person name="Mount A."/>
            <person name="Hedgecock D."/>
            <person name="Xu Z."/>
            <person name="Liu Y."/>
            <person name="Domazet-Loso T."/>
            <person name="Du Y."/>
            <person name="Sun X."/>
            <person name="Zhang S."/>
            <person name="Liu B."/>
            <person name="Cheng P."/>
            <person name="Jiang X."/>
            <person name="Li J."/>
            <person name="Fan D."/>
            <person name="Wang W."/>
            <person name="Fu W."/>
            <person name="Wang T."/>
            <person name="Wang B."/>
            <person name="Zhang J."/>
            <person name="Peng Z."/>
            <person name="Li Y."/>
            <person name="Li N."/>
            <person name="Wang J."/>
            <person name="Chen M."/>
            <person name="He Y."/>
            <person name="Tan F."/>
            <person name="Song X."/>
            <person name="Zheng Q."/>
            <person name="Huang R."/>
            <person name="Yang H."/>
            <person name="Du X."/>
            <person name="Chen L."/>
            <person name="Yang M."/>
            <person name="Gaffney P.M."/>
            <person name="Wang S."/>
            <person name="Luo L."/>
            <person name="She Z."/>
            <person name="Ming Y."/>
            <person name="Huang W."/>
            <person name="Zhang S."/>
            <person name="Huang B."/>
            <person name="Zhang Y."/>
            <person name="Qu T."/>
            <person name="Ni P."/>
            <person name="Miao G."/>
            <person name="Wang J."/>
            <person name="Wang Q."/>
            <person name="Steinberg C.E."/>
            <person name="Wang H."/>
            <person name="Li N."/>
            <person name="Qian L."/>
            <person name="Zhang G."/>
            <person name="Li Y."/>
            <person name="Yang H."/>
            <person name="Liu X."/>
            <person name="Wang J."/>
            <person name="Yin Y."/>
            <person name="Wang J."/>
        </authorList>
    </citation>
    <scope>NUCLEOTIDE SEQUENCE [LARGE SCALE GENOMIC DNA]</scope>
    <source>
        <strain evidence="1">05x7-T-G4-1.051#20</strain>
    </source>
</reference>
<name>K1QEN7_MAGGI</name>
<dbReference type="AlphaFoldDB" id="K1QEN7"/>
<dbReference type="EMBL" id="JH817224">
    <property type="protein sequence ID" value="EKC27280.1"/>
    <property type="molecule type" value="Genomic_DNA"/>
</dbReference>
<protein>
    <submittedName>
        <fullName evidence="1">Uncharacterized protein</fullName>
    </submittedName>
</protein>
<dbReference type="HOGENOM" id="CLU_2429180_0_0_1"/>
<dbReference type="InParanoid" id="K1QEN7"/>
<sequence length="91" mass="10653">MATVQELYRHGRLGQQLRDLANQRIEYKQEMMDSLQPVKVLLSKMFDRLFLAFKTFSATSADDIKEMWKNDHCSLFDINDHAFTASHGLMK</sequence>